<feature type="region of interest" description="Disordered" evidence="1">
    <location>
        <begin position="68"/>
        <end position="100"/>
    </location>
</feature>
<organism evidence="2 3">
    <name type="scientific">Mytilus edulis</name>
    <name type="common">Blue mussel</name>
    <dbReference type="NCBI Taxonomy" id="6550"/>
    <lineage>
        <taxon>Eukaryota</taxon>
        <taxon>Metazoa</taxon>
        <taxon>Spiralia</taxon>
        <taxon>Lophotrochozoa</taxon>
        <taxon>Mollusca</taxon>
        <taxon>Bivalvia</taxon>
        <taxon>Autobranchia</taxon>
        <taxon>Pteriomorphia</taxon>
        <taxon>Mytilida</taxon>
        <taxon>Mytiloidea</taxon>
        <taxon>Mytilidae</taxon>
        <taxon>Mytilinae</taxon>
        <taxon>Mytilus</taxon>
    </lineage>
</organism>
<reference evidence="2" key="1">
    <citation type="submission" date="2021-03" db="EMBL/GenBank/DDBJ databases">
        <authorList>
            <person name="Bekaert M."/>
        </authorList>
    </citation>
    <scope>NUCLEOTIDE SEQUENCE</scope>
</reference>
<feature type="compositionally biased region" description="Low complexity" evidence="1">
    <location>
        <begin position="333"/>
        <end position="351"/>
    </location>
</feature>
<evidence type="ECO:0000313" key="3">
    <source>
        <dbReference type="Proteomes" id="UP000683360"/>
    </source>
</evidence>
<gene>
    <name evidence="2" type="ORF">MEDL_53588</name>
</gene>
<feature type="compositionally biased region" description="Basic residues" evidence="1">
    <location>
        <begin position="1"/>
        <end position="11"/>
    </location>
</feature>
<dbReference type="OrthoDB" id="10055415at2759"/>
<evidence type="ECO:0000256" key="1">
    <source>
        <dbReference type="SAM" id="MobiDB-lite"/>
    </source>
</evidence>
<feature type="region of interest" description="Disordered" evidence="1">
    <location>
        <begin position="1"/>
        <end position="39"/>
    </location>
</feature>
<feature type="region of interest" description="Disordered" evidence="1">
    <location>
        <begin position="322"/>
        <end position="351"/>
    </location>
</feature>
<name>A0A8S3U4Y8_MYTED</name>
<comment type="caution">
    <text evidence="2">The sequence shown here is derived from an EMBL/GenBank/DDBJ whole genome shotgun (WGS) entry which is preliminary data.</text>
</comment>
<accession>A0A8S3U4Y8</accession>
<sequence length="351" mass="39912">MSKNNSKKRKDRNSSGSGTDSKHNKQSKQSRRRELTEYIHDSDISVSEILNHTNSILYNSDDDLESSIFSETSKPDHNPTKKHSETKMASDAKNVNKNKDPTVSEKLDTIVNAIQDLKTNQEGMKRMFESKLDKLRTDLMANVDNKIRALRDELSVDIGSETRRTDQLLITVQSLQTRLEGIEEHNNTQSAFNGIGVLNPVNPLDNPEITITASGIPVTESEDLLYKTENLIRALGEDVFSYVHVTAATRLPNRFDDRPGIVKFSLRNKDEKVKVLRNKMKLKDNEIYKNVYIKSSKSRVERIIEMNARAVLRNLPQGKSFRVDANGRIKPKNNQSPSTENQQNENENPHP</sequence>
<proteinExistence type="predicted"/>
<dbReference type="EMBL" id="CAJPWZ010002583">
    <property type="protein sequence ID" value="CAG2241337.1"/>
    <property type="molecule type" value="Genomic_DNA"/>
</dbReference>
<evidence type="ECO:0000313" key="2">
    <source>
        <dbReference type="EMBL" id="CAG2241337.1"/>
    </source>
</evidence>
<keyword evidence="3" id="KW-1185">Reference proteome</keyword>
<protein>
    <submittedName>
        <fullName evidence="2">Uncharacterized protein</fullName>
    </submittedName>
</protein>
<feature type="compositionally biased region" description="Basic and acidic residues" evidence="1">
    <location>
        <begin position="73"/>
        <end position="90"/>
    </location>
</feature>
<dbReference type="Proteomes" id="UP000683360">
    <property type="component" value="Unassembled WGS sequence"/>
</dbReference>
<dbReference type="AlphaFoldDB" id="A0A8S3U4Y8"/>